<organism evidence="1 2">
    <name type="scientific">Methylovulum psychrotolerans</name>
    <dbReference type="NCBI Taxonomy" id="1704499"/>
    <lineage>
        <taxon>Bacteria</taxon>
        <taxon>Pseudomonadati</taxon>
        <taxon>Pseudomonadota</taxon>
        <taxon>Gammaproteobacteria</taxon>
        <taxon>Methylococcales</taxon>
        <taxon>Methylococcaceae</taxon>
        <taxon>Methylovulum</taxon>
    </lineage>
</organism>
<evidence type="ECO:0000313" key="1">
    <source>
        <dbReference type="EMBL" id="POZ50611.1"/>
    </source>
</evidence>
<dbReference type="RefSeq" id="WP_103975155.1">
    <property type="nucleotide sequence ID" value="NZ_PGFZ01000009.1"/>
</dbReference>
<name>A0A2S5CIH7_9GAMM</name>
<dbReference type="Pfam" id="PF09620">
    <property type="entry name" value="Cas_csx3"/>
    <property type="match status" value="1"/>
</dbReference>
<dbReference type="EMBL" id="PGFZ01000009">
    <property type="protein sequence ID" value="POZ50611.1"/>
    <property type="molecule type" value="Genomic_DNA"/>
</dbReference>
<protein>
    <recommendedName>
        <fullName evidence="3">CRISPR-associated protein Csx3</fullName>
    </recommendedName>
</protein>
<reference evidence="1 2" key="1">
    <citation type="submission" date="2017-11" db="EMBL/GenBank/DDBJ databases">
        <title>Draft Genome Sequence of Methylobacter psychrotolerans Sph1T, an Obligate Methanotroph from Low-Temperature Environments.</title>
        <authorList>
            <person name="Oshkin I.Y."/>
            <person name="Miroshnikov K."/>
            <person name="Belova S.E."/>
            <person name="Korzhenkov A."/>
            <person name="Toshchakov S.V."/>
            <person name="Dedysh S.N."/>
        </authorList>
    </citation>
    <scope>NUCLEOTIDE SEQUENCE [LARGE SCALE GENOMIC DNA]</scope>
    <source>
        <strain evidence="1 2">Sph1</strain>
    </source>
</reference>
<gene>
    <name evidence="1" type="ORF">AADEFJLK_03504</name>
</gene>
<evidence type="ECO:0000313" key="2">
    <source>
        <dbReference type="Proteomes" id="UP000237423"/>
    </source>
</evidence>
<dbReference type="InterPro" id="IPR013409">
    <property type="entry name" value="CRISPR-assoc_prot_Crn3/Csx3"/>
</dbReference>
<accession>A0A2S5CIH7</accession>
<dbReference type="Proteomes" id="UP000237423">
    <property type="component" value="Unassembled WGS sequence"/>
</dbReference>
<comment type="caution">
    <text evidence="1">The sequence shown here is derived from an EMBL/GenBank/DDBJ whole genome shotgun (WGS) entry which is preliminary data.</text>
</comment>
<proteinExistence type="predicted"/>
<dbReference type="AlphaFoldDB" id="A0A2S5CIH7"/>
<evidence type="ECO:0008006" key="3">
    <source>
        <dbReference type="Google" id="ProtNLM"/>
    </source>
</evidence>
<sequence length="82" mass="9017">MLELLEIDLSTFYDGTAKLALLSDYEQQAKSLAGEGQDVVLTGAAPVWLYLRIAHALHGKAKSLHYRSPVTGDVLVFDHNPH</sequence>